<dbReference type="EC" id="2.1.1.221" evidence="1"/>
<feature type="compositionally biased region" description="Low complexity" evidence="6">
    <location>
        <begin position="243"/>
        <end position="258"/>
    </location>
</feature>
<dbReference type="WBParaSite" id="SMUV_0000274001-mRNA-1">
    <property type="protein sequence ID" value="SMUV_0000274001-mRNA-1"/>
    <property type="gene ID" value="SMUV_0000274001"/>
</dbReference>
<evidence type="ECO:0000256" key="5">
    <source>
        <dbReference type="ARBA" id="ARBA00048434"/>
    </source>
</evidence>
<accession>A0A0N5AES0</accession>
<proteinExistence type="predicted"/>
<evidence type="ECO:0000313" key="8">
    <source>
        <dbReference type="Proteomes" id="UP000046393"/>
    </source>
</evidence>
<keyword evidence="2" id="KW-0489">Methyltransferase</keyword>
<dbReference type="STRING" id="451379.A0A0N5AES0"/>
<evidence type="ECO:0000256" key="6">
    <source>
        <dbReference type="SAM" id="MobiDB-lite"/>
    </source>
</evidence>
<dbReference type="GO" id="GO:0002939">
    <property type="term" value="P:tRNA N1-guanine methylation"/>
    <property type="evidence" value="ECO:0007669"/>
    <property type="project" value="TreeGrafter"/>
</dbReference>
<feature type="region of interest" description="Disordered" evidence="6">
    <location>
        <begin position="1"/>
        <end position="34"/>
    </location>
</feature>
<feature type="domain" description="SAM-dependent MTase TRM10-type" evidence="7">
    <location>
        <begin position="37"/>
        <end position="229"/>
    </location>
</feature>
<evidence type="ECO:0000256" key="3">
    <source>
        <dbReference type="ARBA" id="ARBA00022679"/>
    </source>
</evidence>
<dbReference type="InterPro" id="IPR007356">
    <property type="entry name" value="tRNA_m1G_MeTrfase_euk"/>
</dbReference>
<evidence type="ECO:0000259" key="7">
    <source>
        <dbReference type="PROSITE" id="PS51675"/>
    </source>
</evidence>
<dbReference type="PROSITE" id="PS51675">
    <property type="entry name" value="SAM_MT_TRM10"/>
    <property type="match status" value="1"/>
</dbReference>
<dbReference type="InterPro" id="IPR028564">
    <property type="entry name" value="MT_TRM10-typ"/>
</dbReference>
<dbReference type="Gene3D" id="3.40.1280.30">
    <property type="match status" value="1"/>
</dbReference>
<protein>
    <recommendedName>
        <fullName evidence="1">tRNA (guanine(9)-N(1))-methyltransferase</fullName>
        <ecNumber evidence="1">2.1.1.221</ecNumber>
    </recommendedName>
</protein>
<sequence length="288" mass="32791">MKINAEEYTERKRMRRALEKQRKKARREAAKSAGVVLPKKATKTNMSASNSKQRIAIDMSFYDKMSIRDVNRTISQLSFCYAANRRAKNPTQLTIAHLDGLQKQMFFSNETRHGWDVHIKEETLAELFESDSIVYLTADSENVVKTLDESKVYVIGGLLDHNSYKNLCLHVAQKQNFAHARLPIDEYVKLNSRKVLTINQVFEILLQYIETGSWEDAFFKVIPKRKLEQGQNERTGESEIPLNNDNNSFKNNDNTTSSIESKTVQPNVSLSSETGATTTESKNSGTSQ</sequence>
<evidence type="ECO:0000313" key="9">
    <source>
        <dbReference type="WBParaSite" id="SMUV_0000274001-mRNA-1"/>
    </source>
</evidence>
<dbReference type="GO" id="GO:0052905">
    <property type="term" value="F:tRNA (guanosine(9)-N1)-methyltransferase activity"/>
    <property type="evidence" value="ECO:0007669"/>
    <property type="project" value="UniProtKB-EC"/>
</dbReference>
<evidence type="ECO:0000256" key="4">
    <source>
        <dbReference type="ARBA" id="ARBA00022691"/>
    </source>
</evidence>
<keyword evidence="8" id="KW-1185">Reference proteome</keyword>
<feature type="compositionally biased region" description="Basic and acidic residues" evidence="6">
    <location>
        <begin position="1"/>
        <end position="20"/>
    </location>
</feature>
<evidence type="ECO:0000256" key="2">
    <source>
        <dbReference type="ARBA" id="ARBA00022603"/>
    </source>
</evidence>
<name>A0A0N5AES0_9BILA</name>
<reference evidence="9" key="1">
    <citation type="submission" date="2017-02" db="UniProtKB">
        <authorList>
            <consortium name="WormBaseParasite"/>
        </authorList>
    </citation>
    <scope>IDENTIFICATION</scope>
</reference>
<feature type="region of interest" description="Disordered" evidence="6">
    <location>
        <begin position="229"/>
        <end position="288"/>
    </location>
</feature>
<dbReference type="Proteomes" id="UP000046393">
    <property type="component" value="Unplaced"/>
</dbReference>
<dbReference type="InterPro" id="IPR038459">
    <property type="entry name" value="MT_TRM10-typ_sf"/>
</dbReference>
<comment type="catalytic activity">
    <reaction evidence="5">
        <text>guanosine(9) in tRNA + S-adenosyl-L-methionine = N(1)-methylguanosine(9) in tRNA + S-adenosyl-L-homocysteine + H(+)</text>
        <dbReference type="Rhea" id="RHEA:43156"/>
        <dbReference type="Rhea" id="RHEA-COMP:10367"/>
        <dbReference type="Rhea" id="RHEA-COMP:10368"/>
        <dbReference type="ChEBI" id="CHEBI:15378"/>
        <dbReference type="ChEBI" id="CHEBI:57856"/>
        <dbReference type="ChEBI" id="CHEBI:59789"/>
        <dbReference type="ChEBI" id="CHEBI:73542"/>
        <dbReference type="ChEBI" id="CHEBI:74269"/>
        <dbReference type="EC" id="2.1.1.221"/>
    </reaction>
</comment>
<dbReference type="FunFam" id="3.40.1280.30:FF:000001">
    <property type="entry name" value="tRNA methyltransferase 10 homolog A"/>
    <property type="match status" value="1"/>
</dbReference>
<keyword evidence="3" id="KW-0808">Transferase</keyword>
<dbReference type="PANTHER" id="PTHR13563">
    <property type="entry name" value="TRNA (GUANINE-9-) METHYLTRANSFERASE"/>
    <property type="match status" value="1"/>
</dbReference>
<dbReference type="GO" id="GO:0000049">
    <property type="term" value="F:tRNA binding"/>
    <property type="evidence" value="ECO:0007669"/>
    <property type="project" value="TreeGrafter"/>
</dbReference>
<feature type="compositionally biased region" description="Polar residues" evidence="6">
    <location>
        <begin position="259"/>
        <end position="288"/>
    </location>
</feature>
<dbReference type="PANTHER" id="PTHR13563:SF13">
    <property type="entry name" value="TRNA METHYLTRANSFERASE 10 HOMOLOG A"/>
    <property type="match status" value="1"/>
</dbReference>
<dbReference type="AlphaFoldDB" id="A0A0N5AES0"/>
<dbReference type="CDD" id="cd18101">
    <property type="entry name" value="Trm10euk_A"/>
    <property type="match status" value="1"/>
</dbReference>
<evidence type="ECO:0000256" key="1">
    <source>
        <dbReference type="ARBA" id="ARBA00012797"/>
    </source>
</evidence>
<keyword evidence="4" id="KW-0949">S-adenosyl-L-methionine</keyword>
<organism evidence="8 9">
    <name type="scientific">Syphacia muris</name>
    <dbReference type="NCBI Taxonomy" id="451379"/>
    <lineage>
        <taxon>Eukaryota</taxon>
        <taxon>Metazoa</taxon>
        <taxon>Ecdysozoa</taxon>
        <taxon>Nematoda</taxon>
        <taxon>Chromadorea</taxon>
        <taxon>Rhabditida</taxon>
        <taxon>Spirurina</taxon>
        <taxon>Oxyuridomorpha</taxon>
        <taxon>Oxyuroidea</taxon>
        <taxon>Oxyuridae</taxon>
        <taxon>Syphacia</taxon>
    </lineage>
</organism>
<dbReference type="GO" id="GO:0005654">
    <property type="term" value="C:nucleoplasm"/>
    <property type="evidence" value="ECO:0007669"/>
    <property type="project" value="TreeGrafter"/>
</dbReference>